<dbReference type="SMART" id="SM00343">
    <property type="entry name" value="ZnF_C2HC"/>
    <property type="match status" value="2"/>
</dbReference>
<dbReference type="EMBL" id="BGPR01012846">
    <property type="protein sequence ID" value="GBN57957.1"/>
    <property type="molecule type" value="Genomic_DNA"/>
</dbReference>
<dbReference type="GO" id="GO:0008270">
    <property type="term" value="F:zinc ion binding"/>
    <property type="evidence" value="ECO:0007669"/>
    <property type="project" value="InterPro"/>
</dbReference>
<keyword evidence="5" id="KW-1185">Reference proteome</keyword>
<dbReference type="PANTHER" id="PTHR22639">
    <property type="entry name" value="GAG-RELATED PROTEIN"/>
    <property type="match status" value="1"/>
</dbReference>
<feature type="region of interest" description="Disordered" evidence="1">
    <location>
        <begin position="672"/>
        <end position="726"/>
    </location>
</feature>
<feature type="compositionally biased region" description="Polar residues" evidence="1">
    <location>
        <begin position="672"/>
        <end position="686"/>
    </location>
</feature>
<dbReference type="AlphaFoldDB" id="A0A4Y2Q5T5"/>
<protein>
    <recommendedName>
        <fullName evidence="3">CCHC-type domain-containing protein</fullName>
    </recommendedName>
</protein>
<sequence length="741" mass="83057">MSRAGGCLPLLGSLVGGAVGTRTTLKTCMGRKKHFPFSGYQMDLNINENHYDRFFLVKRSSSQEETFNSVSPFLVQRSITENIGDVSSVRKLRSGDLLIEVNSRTQAQNIVKLKTFGSIPVNVNPHVSMNSSKGVISCGELLNDTTEEITKELKSQGVTHVRRISVRRGGQLFDTKHLVLTFNSPKLPQSIKAGYMKLVVKPYIPNPLRCFRCQRFGHSKVSCRGTLTCARCAEQGHDSQQCTSEEKCANCKGKHTSYSRSCTIWQFEKEVIAVKVKQQVSYLEAKKIVQGRTPLPGNSYVSKLKNTVDPKRNQTIPTDTSLDSVQITPSTAPIQEQDPIPICKGSDSHDVSGFTIVKKKKSKKRSTSLKDAENKTNSVVASKFWRTSPLENSTPTSVQGSYSRKSIIKADGATVNDHDKLTSTVNSRPEPMAIDNKLLDSPKTDIEPDNVIEYNPNETIDEIPLVLEQQPSTSATTTDTNTLKQRFKKCPLRLVDIDFKTFYNEPLSTPVHDKYLKKHQIKRLQLASVLSSSHFLLSPYVWRSIANSGSCAIKPNTTNQQPTTNHPEWFPTVALIVCHLRQTPRASSLSVLTVLRPPAYVQMSFHKLEFYKVFIVFDAALEWEQTFRGHVPKAAPSSSCSDPPRDSINQVQFFIMYNVLHQASPINTIQPAGRSEISQSYKSQKTYPDDRGTLKRGKATGKVTKFLSIPKPSPRRSKLRESNQNLDLENKIFRTQDWQRS</sequence>
<dbReference type="PANTHER" id="PTHR22639:SF3">
    <property type="entry name" value="ZINC FINGER CCHC DOMAIN-CONTAINING PROTEIN 3"/>
    <property type="match status" value="1"/>
</dbReference>
<feature type="domain" description="CCHC-type" evidence="3">
    <location>
        <begin position="209"/>
        <end position="225"/>
    </location>
</feature>
<dbReference type="InterPro" id="IPR042509">
    <property type="entry name" value="ZCCHC3"/>
</dbReference>
<evidence type="ECO:0000313" key="4">
    <source>
        <dbReference type="EMBL" id="GBN57957.1"/>
    </source>
</evidence>
<organism evidence="4 5">
    <name type="scientific">Araneus ventricosus</name>
    <name type="common">Orbweaver spider</name>
    <name type="synonym">Epeira ventricosa</name>
    <dbReference type="NCBI Taxonomy" id="182803"/>
    <lineage>
        <taxon>Eukaryota</taxon>
        <taxon>Metazoa</taxon>
        <taxon>Ecdysozoa</taxon>
        <taxon>Arthropoda</taxon>
        <taxon>Chelicerata</taxon>
        <taxon>Arachnida</taxon>
        <taxon>Araneae</taxon>
        <taxon>Araneomorphae</taxon>
        <taxon>Entelegynae</taxon>
        <taxon>Araneoidea</taxon>
        <taxon>Araneidae</taxon>
        <taxon>Araneus</taxon>
    </lineage>
</organism>
<feature type="signal peptide" evidence="2">
    <location>
        <begin position="1"/>
        <end position="20"/>
    </location>
</feature>
<reference evidence="4 5" key="1">
    <citation type="journal article" date="2019" name="Sci. Rep.">
        <title>Orb-weaving spider Araneus ventricosus genome elucidates the spidroin gene catalogue.</title>
        <authorList>
            <person name="Kono N."/>
            <person name="Nakamura H."/>
            <person name="Ohtoshi R."/>
            <person name="Moran D.A.P."/>
            <person name="Shinohara A."/>
            <person name="Yoshida Y."/>
            <person name="Fujiwara M."/>
            <person name="Mori M."/>
            <person name="Tomita M."/>
            <person name="Arakawa K."/>
        </authorList>
    </citation>
    <scope>NUCLEOTIDE SEQUENCE [LARGE SCALE GENOMIC DNA]</scope>
</reference>
<evidence type="ECO:0000256" key="1">
    <source>
        <dbReference type="SAM" id="MobiDB-lite"/>
    </source>
</evidence>
<dbReference type="InterPro" id="IPR001878">
    <property type="entry name" value="Znf_CCHC"/>
</dbReference>
<dbReference type="GO" id="GO:0003690">
    <property type="term" value="F:double-stranded DNA binding"/>
    <property type="evidence" value="ECO:0007669"/>
    <property type="project" value="InterPro"/>
</dbReference>
<comment type="caution">
    <text evidence="4">The sequence shown here is derived from an EMBL/GenBank/DDBJ whole genome shotgun (WGS) entry which is preliminary data.</text>
</comment>
<feature type="chain" id="PRO_5021421969" description="CCHC-type domain-containing protein" evidence="2">
    <location>
        <begin position="21"/>
        <end position="741"/>
    </location>
</feature>
<evidence type="ECO:0000256" key="2">
    <source>
        <dbReference type="SAM" id="SignalP"/>
    </source>
</evidence>
<proteinExistence type="predicted"/>
<dbReference type="GO" id="GO:0003723">
    <property type="term" value="F:RNA binding"/>
    <property type="evidence" value="ECO:0007669"/>
    <property type="project" value="InterPro"/>
</dbReference>
<dbReference type="OrthoDB" id="3039988at2759"/>
<evidence type="ECO:0000313" key="5">
    <source>
        <dbReference type="Proteomes" id="UP000499080"/>
    </source>
</evidence>
<dbReference type="InterPro" id="IPR036875">
    <property type="entry name" value="Znf_CCHC_sf"/>
</dbReference>
<name>A0A4Y2Q5T5_ARAVE</name>
<dbReference type="SUPFAM" id="SSF57756">
    <property type="entry name" value="Retrovirus zinc finger-like domains"/>
    <property type="match status" value="1"/>
</dbReference>
<evidence type="ECO:0000259" key="3">
    <source>
        <dbReference type="SMART" id="SM00343"/>
    </source>
</evidence>
<accession>A0A4Y2Q5T5</accession>
<dbReference type="GO" id="GO:0002218">
    <property type="term" value="P:activation of innate immune response"/>
    <property type="evidence" value="ECO:0007669"/>
    <property type="project" value="InterPro"/>
</dbReference>
<feature type="domain" description="CCHC-type" evidence="3">
    <location>
        <begin position="228"/>
        <end position="244"/>
    </location>
</feature>
<dbReference type="Proteomes" id="UP000499080">
    <property type="component" value="Unassembled WGS sequence"/>
</dbReference>
<keyword evidence="2" id="KW-0732">Signal</keyword>
<gene>
    <name evidence="4" type="ORF">AVEN_151086_1</name>
</gene>